<dbReference type="InterPro" id="IPR029060">
    <property type="entry name" value="PIN-like_dom_sf"/>
</dbReference>
<comment type="caution">
    <text evidence="2">The sequence shown here is derived from an EMBL/GenBank/DDBJ whole genome shotgun (WGS) entry which is preliminary data.</text>
</comment>
<reference evidence="2" key="2">
    <citation type="submission" date="2020-09" db="EMBL/GenBank/DDBJ databases">
        <authorList>
            <person name="Sun Q."/>
            <person name="Zhou Y."/>
        </authorList>
    </citation>
    <scope>NUCLEOTIDE SEQUENCE</scope>
    <source>
        <strain evidence="2">CGMCC 1.15519</strain>
    </source>
</reference>
<reference evidence="2" key="1">
    <citation type="journal article" date="2014" name="Int. J. Syst. Evol. Microbiol.">
        <title>Complete genome sequence of Corynebacterium casei LMG S-19264T (=DSM 44701T), isolated from a smear-ripened cheese.</title>
        <authorList>
            <consortium name="US DOE Joint Genome Institute (JGI-PGF)"/>
            <person name="Walter F."/>
            <person name="Albersmeier A."/>
            <person name="Kalinowski J."/>
            <person name="Ruckert C."/>
        </authorList>
    </citation>
    <scope>NUCLEOTIDE SEQUENCE</scope>
    <source>
        <strain evidence="2">CGMCC 1.15519</strain>
    </source>
</reference>
<organism evidence="2 3">
    <name type="scientific">Sandarakinorhabdus glacialis</name>
    <dbReference type="NCBI Taxonomy" id="1614636"/>
    <lineage>
        <taxon>Bacteria</taxon>
        <taxon>Pseudomonadati</taxon>
        <taxon>Pseudomonadota</taxon>
        <taxon>Alphaproteobacteria</taxon>
        <taxon>Sphingomonadales</taxon>
        <taxon>Sphingosinicellaceae</taxon>
        <taxon>Sandarakinorhabdus</taxon>
    </lineage>
</organism>
<dbReference type="InterPro" id="IPR002716">
    <property type="entry name" value="PIN_dom"/>
</dbReference>
<proteinExistence type="predicted"/>
<evidence type="ECO:0000313" key="3">
    <source>
        <dbReference type="Proteomes" id="UP000635071"/>
    </source>
</evidence>
<gene>
    <name evidence="2" type="ORF">GCM10011529_12590</name>
</gene>
<protein>
    <recommendedName>
        <fullName evidence="1">PIN domain-containing protein</fullName>
    </recommendedName>
</protein>
<dbReference type="AlphaFoldDB" id="A0A916ZPG0"/>
<feature type="domain" description="PIN" evidence="1">
    <location>
        <begin position="6"/>
        <end position="117"/>
    </location>
</feature>
<dbReference type="SUPFAM" id="SSF88723">
    <property type="entry name" value="PIN domain-like"/>
    <property type="match status" value="1"/>
</dbReference>
<keyword evidence="3" id="KW-1185">Reference proteome</keyword>
<dbReference type="Gene3D" id="3.40.50.1010">
    <property type="entry name" value="5'-nuclease"/>
    <property type="match status" value="1"/>
</dbReference>
<name>A0A916ZPG0_9SPHN</name>
<dbReference type="RefSeq" id="WP_188762074.1">
    <property type="nucleotide sequence ID" value="NZ_BMJM01000003.1"/>
</dbReference>
<sequence>MTDFNVVDSSGWLEYFGTGSGGDRFASAIENSAKLIVPTISIYEVYKRLSAQRSEHLSLQAVSVMRLATVVELDIDLSLAAARLSKAHKLPMADSIIYAIARRFDAMLYTQDADFDGLPGVRYFAKT</sequence>
<evidence type="ECO:0000313" key="2">
    <source>
        <dbReference type="EMBL" id="GGE07677.1"/>
    </source>
</evidence>
<dbReference type="CDD" id="cd18686">
    <property type="entry name" value="PIN_VapC-like"/>
    <property type="match status" value="1"/>
</dbReference>
<dbReference type="Pfam" id="PF01850">
    <property type="entry name" value="PIN"/>
    <property type="match status" value="1"/>
</dbReference>
<dbReference type="EMBL" id="BMJM01000003">
    <property type="protein sequence ID" value="GGE07677.1"/>
    <property type="molecule type" value="Genomic_DNA"/>
</dbReference>
<dbReference type="Proteomes" id="UP000635071">
    <property type="component" value="Unassembled WGS sequence"/>
</dbReference>
<accession>A0A916ZPG0</accession>
<evidence type="ECO:0000259" key="1">
    <source>
        <dbReference type="Pfam" id="PF01850"/>
    </source>
</evidence>